<keyword evidence="2" id="KW-1185">Reference proteome</keyword>
<accession>D2QHA6</accession>
<dbReference type="STRING" id="504472.Slin_2548"/>
<name>D2QHA6_SPILD</name>
<evidence type="ECO:0000313" key="2">
    <source>
        <dbReference type="Proteomes" id="UP000002028"/>
    </source>
</evidence>
<evidence type="ECO:0008006" key="3">
    <source>
        <dbReference type="Google" id="ProtNLM"/>
    </source>
</evidence>
<evidence type="ECO:0000313" key="1">
    <source>
        <dbReference type="EMBL" id="ADB38566.1"/>
    </source>
</evidence>
<dbReference type="AlphaFoldDB" id="D2QHA6"/>
<sequence length="333" mass="38656">MRFLRYIIILFALLLWSGGMSSTVSHWLYQVGIIADDYRFGDLYRLSTLPQFKEPKPVCSPSNRSTDTASTHLYLIGDSFSEPERLSQYDFRVSHYQRVAWDFRQRAQLDPTKRNVLLIESIERHVREHFAGNVQELVVEKDTAQHPSLRPSFWQRLNNEFHRSDVEERLESTLFSRDWAFWFKELKASLTLNWFDRASSSVSLSKDRQHVFLHSDTDTGKPLNSSFSSLTDPEVNTLVDSINSVASRYKQLGFDAVYLSIIPNKASILEPERAAYNHLIERIQASPALQVPFINTYEAYKNSSVPPYLKSDTHWSCEGRALWLELVRKKAQI</sequence>
<dbReference type="HOGENOM" id="CLU_810709_0_0_10"/>
<gene>
    <name evidence="1" type="ordered locus">Slin_2548</name>
</gene>
<dbReference type="EMBL" id="CP001769">
    <property type="protein sequence ID" value="ADB38566.1"/>
    <property type="molecule type" value="Genomic_DNA"/>
</dbReference>
<dbReference type="KEGG" id="sli:Slin_2548"/>
<dbReference type="eggNOG" id="ENOG502Z9Z6">
    <property type="taxonomic scope" value="Bacteria"/>
</dbReference>
<protein>
    <recommendedName>
        <fullName evidence="3">AlgX/AlgJ SGNH hydrolase-like domain-containing protein</fullName>
    </recommendedName>
</protein>
<dbReference type="RefSeq" id="WP_012927101.1">
    <property type="nucleotide sequence ID" value="NC_013730.1"/>
</dbReference>
<proteinExistence type="predicted"/>
<dbReference type="Proteomes" id="UP000002028">
    <property type="component" value="Chromosome"/>
</dbReference>
<organism evidence="1 2">
    <name type="scientific">Spirosoma linguale (strain ATCC 33905 / DSM 74 / LMG 10896 / Claus 1)</name>
    <dbReference type="NCBI Taxonomy" id="504472"/>
    <lineage>
        <taxon>Bacteria</taxon>
        <taxon>Pseudomonadati</taxon>
        <taxon>Bacteroidota</taxon>
        <taxon>Cytophagia</taxon>
        <taxon>Cytophagales</taxon>
        <taxon>Cytophagaceae</taxon>
        <taxon>Spirosoma</taxon>
    </lineage>
</organism>
<reference evidence="1 2" key="1">
    <citation type="journal article" date="2010" name="Stand. Genomic Sci.">
        <title>Complete genome sequence of Spirosoma linguale type strain (1).</title>
        <authorList>
            <person name="Lail K."/>
            <person name="Sikorski J."/>
            <person name="Saunders E."/>
            <person name="Lapidus A."/>
            <person name="Glavina Del Rio T."/>
            <person name="Copeland A."/>
            <person name="Tice H."/>
            <person name="Cheng J.-F."/>
            <person name="Lucas S."/>
            <person name="Nolan M."/>
            <person name="Bruce D."/>
            <person name="Goodwin L."/>
            <person name="Pitluck S."/>
            <person name="Ivanova N."/>
            <person name="Mavromatis K."/>
            <person name="Ovchinnikova G."/>
            <person name="Pati A."/>
            <person name="Chen A."/>
            <person name="Palaniappan K."/>
            <person name="Land M."/>
            <person name="Hauser L."/>
            <person name="Chang Y.-J."/>
            <person name="Jeffries C.D."/>
            <person name="Chain P."/>
            <person name="Brettin T."/>
            <person name="Detter J.C."/>
            <person name="Schuetze A."/>
            <person name="Rohde M."/>
            <person name="Tindall B.J."/>
            <person name="Goeker M."/>
            <person name="Bristow J."/>
            <person name="Eisen J.A."/>
            <person name="Markowitz V."/>
            <person name="Hugenholtz P."/>
            <person name="Kyrpides N.C."/>
            <person name="Klenk H.-P."/>
            <person name="Chen F."/>
        </authorList>
    </citation>
    <scope>NUCLEOTIDE SEQUENCE [LARGE SCALE GENOMIC DNA]</scope>
    <source>
        <strain evidence="2">ATCC 33905 / DSM 74 / LMG 10896 / Claus 1</strain>
    </source>
</reference>